<comment type="caution">
    <text evidence="1">The sequence shown here is derived from an EMBL/GenBank/DDBJ whole genome shotgun (WGS) entry which is preliminary data.</text>
</comment>
<sequence length="154" mass="18520">MNQDIMPNFRERSEFYKKYSKMLIQDMLKEYDFFVEEEHYTQEDFNEIDKRKKELMAMGITNVPINLKREFLAEFSLTKSTSIFVKGEYLRKPSGEKMYSSFYYTYYKEIKNLYRGTTRTLMLVRTANKSTLLNDFEHSFCGKKRDLLGGSDEF</sequence>
<accession>A0ABC9TLA9</accession>
<evidence type="ECO:0000313" key="1">
    <source>
        <dbReference type="EMBL" id="EPI09449.1"/>
    </source>
</evidence>
<dbReference type="RefSeq" id="WP_016627235.1">
    <property type="nucleotide sequence ID" value="NZ_KE351861.1"/>
</dbReference>
<evidence type="ECO:0000313" key="2">
    <source>
        <dbReference type="Proteomes" id="UP000015750"/>
    </source>
</evidence>
<dbReference type="EMBL" id="ATIR01000031">
    <property type="protein sequence ID" value="EPI09449.1"/>
    <property type="molecule type" value="Genomic_DNA"/>
</dbReference>
<protein>
    <submittedName>
        <fullName evidence="1">Uncharacterized protein</fullName>
    </submittedName>
</protein>
<dbReference type="Proteomes" id="UP000015750">
    <property type="component" value="Unassembled WGS sequence"/>
</dbReference>
<name>A0ABC9TLA9_ENTFL</name>
<reference evidence="1 2" key="1">
    <citation type="submission" date="2013-06" db="EMBL/GenBank/DDBJ databases">
        <authorList>
            <person name="Weinstock G."/>
            <person name="Sodergren E."/>
            <person name="Lobos E.A."/>
            <person name="Fulton L."/>
            <person name="Fulton R."/>
            <person name="Courtney L."/>
            <person name="Fronick C."/>
            <person name="O'Laughlin M."/>
            <person name="Godfrey J."/>
            <person name="Wilson R.M."/>
            <person name="Miner T."/>
            <person name="Farmer C."/>
            <person name="Delehaunty K."/>
            <person name="Cordes M."/>
            <person name="Minx P."/>
            <person name="Tomlinson C."/>
            <person name="Chen J."/>
            <person name="Wollam A."/>
            <person name="Pepin K.H."/>
            <person name="Bhonagiri V."/>
            <person name="Zhang X."/>
            <person name="Warren W."/>
            <person name="Mitreva M."/>
            <person name="Mardis E.R."/>
            <person name="Wilson R.K."/>
        </authorList>
    </citation>
    <scope>NUCLEOTIDE SEQUENCE [LARGE SCALE GENOMIC DNA]</scope>
    <source>
        <strain evidence="1 2">RP2S-4</strain>
    </source>
</reference>
<gene>
    <name evidence="1" type="ORF">D358_01194</name>
</gene>
<proteinExistence type="predicted"/>
<organism evidence="1 2">
    <name type="scientific">Enterococcus faecalis RP2S-4</name>
    <dbReference type="NCBI Taxonomy" id="1244145"/>
    <lineage>
        <taxon>Bacteria</taxon>
        <taxon>Bacillati</taxon>
        <taxon>Bacillota</taxon>
        <taxon>Bacilli</taxon>
        <taxon>Lactobacillales</taxon>
        <taxon>Enterococcaceae</taxon>
        <taxon>Enterococcus</taxon>
    </lineage>
</organism>
<dbReference type="AlphaFoldDB" id="A0ABC9TLA9"/>